<dbReference type="EMBL" id="JABCKI010005718">
    <property type="protein sequence ID" value="KAG5639571.1"/>
    <property type="molecule type" value="Genomic_DNA"/>
</dbReference>
<dbReference type="InterPro" id="IPR011009">
    <property type="entry name" value="Kinase-like_dom_sf"/>
</dbReference>
<comment type="caution">
    <text evidence="1">The sequence shown here is derived from an EMBL/GenBank/DDBJ whole genome shotgun (WGS) entry which is preliminary data.</text>
</comment>
<organism evidence="1 2">
    <name type="scientific">Sphagnurus paluster</name>
    <dbReference type="NCBI Taxonomy" id="117069"/>
    <lineage>
        <taxon>Eukaryota</taxon>
        <taxon>Fungi</taxon>
        <taxon>Dikarya</taxon>
        <taxon>Basidiomycota</taxon>
        <taxon>Agaricomycotina</taxon>
        <taxon>Agaricomycetes</taxon>
        <taxon>Agaricomycetidae</taxon>
        <taxon>Agaricales</taxon>
        <taxon>Tricholomatineae</taxon>
        <taxon>Lyophyllaceae</taxon>
        <taxon>Sphagnurus</taxon>
    </lineage>
</organism>
<reference evidence="1" key="2">
    <citation type="submission" date="2021-10" db="EMBL/GenBank/DDBJ databases">
        <title>Phylogenomics reveals ancestral predisposition of the termite-cultivated fungus Termitomyces towards a domesticated lifestyle.</title>
        <authorList>
            <person name="Auxier B."/>
            <person name="Grum-Grzhimaylo A."/>
            <person name="Cardenas M.E."/>
            <person name="Lodge J.D."/>
            <person name="Laessoe T."/>
            <person name="Pedersen O."/>
            <person name="Smith M.E."/>
            <person name="Kuyper T.W."/>
            <person name="Franco-Molano E.A."/>
            <person name="Baroni T.J."/>
            <person name="Aanen D.K."/>
        </authorList>
    </citation>
    <scope>NUCLEOTIDE SEQUENCE</scope>
    <source>
        <strain evidence="1">D49</strain>
    </source>
</reference>
<proteinExistence type="predicted"/>
<protein>
    <recommendedName>
        <fullName evidence="3">Protein kinase domain-containing protein</fullName>
    </recommendedName>
</protein>
<evidence type="ECO:0000313" key="1">
    <source>
        <dbReference type="EMBL" id="KAG5639571.1"/>
    </source>
</evidence>
<dbReference type="Proteomes" id="UP000717328">
    <property type="component" value="Unassembled WGS sequence"/>
</dbReference>
<evidence type="ECO:0000313" key="2">
    <source>
        <dbReference type="Proteomes" id="UP000717328"/>
    </source>
</evidence>
<name>A0A9P7K975_9AGAR</name>
<sequence>MMNHVRNNVYIAHLGPRESQPTHIVIAKMARGPQEMQDLGREAECYSNELLTLQGVTVPHYYGFYRSKKHGADIGCLLLEYCSGFIPSTEQEMIDNNRAKVMAVRKLHEAGLRHGNLHPRHFVRMEDGMRIVDFSMAVRHKCSISLGVGSNGSQGESTVPQCEELAQINKAFGPGADTGY</sequence>
<keyword evidence="2" id="KW-1185">Reference proteome</keyword>
<gene>
    <name evidence="1" type="ORF">H0H81_012242</name>
</gene>
<dbReference type="SUPFAM" id="SSF56112">
    <property type="entry name" value="Protein kinase-like (PK-like)"/>
    <property type="match status" value="1"/>
</dbReference>
<dbReference type="AlphaFoldDB" id="A0A9P7K975"/>
<accession>A0A9P7K975</accession>
<reference evidence="1" key="1">
    <citation type="submission" date="2021-02" db="EMBL/GenBank/DDBJ databases">
        <authorList>
            <person name="Nieuwenhuis M."/>
            <person name="Van De Peppel L.J.J."/>
        </authorList>
    </citation>
    <scope>NUCLEOTIDE SEQUENCE</scope>
    <source>
        <strain evidence="1">D49</strain>
    </source>
</reference>
<evidence type="ECO:0008006" key="3">
    <source>
        <dbReference type="Google" id="ProtNLM"/>
    </source>
</evidence>
<dbReference type="OrthoDB" id="3182995at2759"/>